<accession>A0A9N7YZG8</accession>
<dbReference type="EMBL" id="CADEAL010003227">
    <property type="protein sequence ID" value="CAB1443940.1"/>
    <property type="molecule type" value="Genomic_DNA"/>
</dbReference>
<evidence type="ECO:0000313" key="1">
    <source>
        <dbReference type="EMBL" id="CAB1443940.1"/>
    </source>
</evidence>
<keyword evidence="2" id="KW-1185">Reference proteome</keyword>
<dbReference type="Proteomes" id="UP001153269">
    <property type="component" value="Unassembled WGS sequence"/>
</dbReference>
<protein>
    <submittedName>
        <fullName evidence="1">Uncharacterized protein</fullName>
    </submittedName>
</protein>
<comment type="caution">
    <text evidence="1">The sequence shown here is derived from an EMBL/GenBank/DDBJ whole genome shotgun (WGS) entry which is preliminary data.</text>
</comment>
<organism evidence="1 2">
    <name type="scientific">Pleuronectes platessa</name>
    <name type="common">European plaice</name>
    <dbReference type="NCBI Taxonomy" id="8262"/>
    <lineage>
        <taxon>Eukaryota</taxon>
        <taxon>Metazoa</taxon>
        <taxon>Chordata</taxon>
        <taxon>Craniata</taxon>
        <taxon>Vertebrata</taxon>
        <taxon>Euteleostomi</taxon>
        <taxon>Actinopterygii</taxon>
        <taxon>Neopterygii</taxon>
        <taxon>Teleostei</taxon>
        <taxon>Neoteleostei</taxon>
        <taxon>Acanthomorphata</taxon>
        <taxon>Carangaria</taxon>
        <taxon>Pleuronectiformes</taxon>
        <taxon>Pleuronectoidei</taxon>
        <taxon>Pleuronectidae</taxon>
        <taxon>Pleuronectes</taxon>
    </lineage>
</organism>
<sequence length="130" mass="15143">MRRNRLGKEYWVNIKLQPGRITHTFQKDGHSCVIFVMQMAKMTVKEFPKIPEMFQVDSSEQSLQNLRRDMADDILKGSVSKEEYCSFCGNENLPKKCCLDSVWNVFKMVSHAVPWNDSSTNTKQRHTLVL</sequence>
<evidence type="ECO:0000313" key="2">
    <source>
        <dbReference type="Proteomes" id="UP001153269"/>
    </source>
</evidence>
<dbReference type="AlphaFoldDB" id="A0A9N7YZG8"/>
<gene>
    <name evidence="1" type="ORF">PLEPLA_LOCUS31656</name>
</gene>
<reference evidence="1" key="1">
    <citation type="submission" date="2020-03" db="EMBL/GenBank/DDBJ databases">
        <authorList>
            <person name="Weist P."/>
        </authorList>
    </citation>
    <scope>NUCLEOTIDE SEQUENCE</scope>
</reference>
<proteinExistence type="predicted"/>
<name>A0A9N7YZG8_PLEPL</name>